<dbReference type="Gene3D" id="3.40.50.150">
    <property type="entry name" value="Vaccinia Virus protein VP39"/>
    <property type="match status" value="1"/>
</dbReference>
<gene>
    <name evidence="3" type="ORF">G9U51_01050</name>
</gene>
<sequence length="201" mass="21836">MRIETVREAYARRAGEYISRLGSIDATALVDQELIEAWGRSVHGPVLDVGCGPGHWAGFLHQAGVEVTGIDPVPEFIDHARARFPDVPVQVGRAEVLDVDDASVGGILAWYSLIHAHPARISSVFDEFARALRPGGTLLVGFFAGADLTEFDHAVTTAYFWPTDVLRAVIEDAGFTVVATHTRTDPGARRHGDLIAQRLRS</sequence>
<proteinExistence type="predicted"/>
<dbReference type="Pfam" id="PF13649">
    <property type="entry name" value="Methyltransf_25"/>
    <property type="match status" value="1"/>
</dbReference>
<dbReference type="AlphaFoldDB" id="A0A967B4C0"/>
<dbReference type="EMBL" id="JAAOIV010000001">
    <property type="protein sequence ID" value="NHN54371.1"/>
    <property type="molecule type" value="Genomic_DNA"/>
</dbReference>
<keyword evidence="1" id="KW-0808">Transferase</keyword>
<dbReference type="SUPFAM" id="SSF53335">
    <property type="entry name" value="S-adenosyl-L-methionine-dependent methyltransferases"/>
    <property type="match status" value="1"/>
</dbReference>
<keyword evidence="3" id="KW-0489">Methyltransferase</keyword>
<evidence type="ECO:0000256" key="1">
    <source>
        <dbReference type="ARBA" id="ARBA00022679"/>
    </source>
</evidence>
<evidence type="ECO:0000313" key="3">
    <source>
        <dbReference type="EMBL" id="NHN54371.1"/>
    </source>
</evidence>
<organism evidence="3 4">
    <name type="scientific">Metallococcus carri</name>
    <dbReference type="NCBI Taxonomy" id="1656884"/>
    <lineage>
        <taxon>Bacteria</taxon>
        <taxon>Bacillati</taxon>
        <taxon>Actinomycetota</taxon>
        <taxon>Actinomycetes</taxon>
        <taxon>Micrococcales</taxon>
        <taxon>Dermacoccaceae</taxon>
        <taxon>Metallococcus</taxon>
    </lineage>
</organism>
<dbReference type="GO" id="GO:0032259">
    <property type="term" value="P:methylation"/>
    <property type="evidence" value="ECO:0007669"/>
    <property type="project" value="UniProtKB-KW"/>
</dbReference>
<protein>
    <submittedName>
        <fullName evidence="3">Class I SAM-dependent methyltransferase</fullName>
    </submittedName>
</protein>
<evidence type="ECO:0000259" key="2">
    <source>
        <dbReference type="Pfam" id="PF13649"/>
    </source>
</evidence>
<dbReference type="Proteomes" id="UP000744769">
    <property type="component" value="Unassembled WGS sequence"/>
</dbReference>
<name>A0A967B4C0_9MICO</name>
<feature type="domain" description="Methyltransferase" evidence="2">
    <location>
        <begin position="46"/>
        <end position="136"/>
    </location>
</feature>
<evidence type="ECO:0000313" key="4">
    <source>
        <dbReference type="Proteomes" id="UP000744769"/>
    </source>
</evidence>
<dbReference type="CDD" id="cd02440">
    <property type="entry name" value="AdoMet_MTases"/>
    <property type="match status" value="1"/>
</dbReference>
<dbReference type="InterPro" id="IPR029063">
    <property type="entry name" value="SAM-dependent_MTases_sf"/>
</dbReference>
<accession>A0A967B4C0</accession>
<dbReference type="GO" id="GO:0008168">
    <property type="term" value="F:methyltransferase activity"/>
    <property type="evidence" value="ECO:0007669"/>
    <property type="project" value="UniProtKB-KW"/>
</dbReference>
<reference evidence="3" key="1">
    <citation type="submission" date="2020-03" db="EMBL/GenBank/DDBJ databases">
        <title>Draft sequencing of Calidifontibacter sp. DB0510.</title>
        <authorList>
            <person name="Kim D.-U."/>
        </authorList>
    </citation>
    <scope>NUCLEOTIDE SEQUENCE</scope>
    <source>
        <strain evidence="3">DB0510</strain>
    </source>
</reference>
<dbReference type="PANTHER" id="PTHR43861">
    <property type="entry name" value="TRANS-ACONITATE 2-METHYLTRANSFERASE-RELATED"/>
    <property type="match status" value="1"/>
</dbReference>
<dbReference type="InterPro" id="IPR041698">
    <property type="entry name" value="Methyltransf_25"/>
</dbReference>
<keyword evidence="4" id="KW-1185">Reference proteome</keyword>
<dbReference type="RefSeq" id="WP_166191906.1">
    <property type="nucleotide sequence ID" value="NZ_JAAOIV010000001.1"/>
</dbReference>
<comment type="caution">
    <text evidence="3">The sequence shown here is derived from an EMBL/GenBank/DDBJ whole genome shotgun (WGS) entry which is preliminary data.</text>
</comment>